<dbReference type="RefSeq" id="WP_283441033.1">
    <property type="nucleotide sequence ID" value="NZ_FXUL01000002.1"/>
</dbReference>
<sequence length="384" mass="40334">MPIPTQERSLLPFVTLQGAICTLSGFIGYFLMRERGHQAMFEFTSIMLTFAMLAATLAYGFGARLGLGGKMLMKLGFFVPGVVLLSGNQSVWAMSFAFGSFLGLTWGARHWLEMQLLSDGQRDAYASHAGALAVAGGIAATLFSTLLLTQTVNSARLLYALYGAACLLAAWRLGRGMPDAPLQPLKAPLALVRRPDFLACLPLFFLESGLFGLGQAITSIGASRAMGSAAALGTVATVAGLAGGVGLYLSARRRDVDNRASWLGGSCLAMAIAFLFLAGSAWIPGLFVVHLIAKAAAGPFLGASEHVLNQRALDIAGDLGDRIVVREVTLWALRMASLLGFWALSTAMPPAVMLAAGALLMAAAVGLEYLVAQAWFGEGARQPA</sequence>
<feature type="transmembrane region" description="Helical" evidence="1">
    <location>
        <begin position="154"/>
        <end position="174"/>
    </location>
</feature>
<proteinExistence type="predicted"/>
<feature type="transmembrane region" description="Helical" evidence="1">
    <location>
        <begin position="43"/>
        <end position="62"/>
    </location>
</feature>
<dbReference type="InterPro" id="IPR036259">
    <property type="entry name" value="MFS_trans_sf"/>
</dbReference>
<organism evidence="2 3">
    <name type="scientific">Noviherbaspirillum suwonense</name>
    <dbReference type="NCBI Taxonomy" id="1224511"/>
    <lineage>
        <taxon>Bacteria</taxon>
        <taxon>Pseudomonadati</taxon>
        <taxon>Pseudomonadota</taxon>
        <taxon>Betaproteobacteria</taxon>
        <taxon>Burkholderiales</taxon>
        <taxon>Oxalobacteraceae</taxon>
        <taxon>Noviherbaspirillum</taxon>
    </lineage>
</organism>
<evidence type="ECO:0000256" key="1">
    <source>
        <dbReference type="SAM" id="Phobius"/>
    </source>
</evidence>
<evidence type="ECO:0008006" key="4">
    <source>
        <dbReference type="Google" id="ProtNLM"/>
    </source>
</evidence>
<feature type="transmembrane region" description="Helical" evidence="1">
    <location>
        <begin position="351"/>
        <end position="371"/>
    </location>
</feature>
<evidence type="ECO:0000313" key="2">
    <source>
        <dbReference type="EMBL" id="SMP49310.1"/>
    </source>
</evidence>
<keyword evidence="1" id="KW-0812">Transmembrane</keyword>
<protein>
    <recommendedName>
        <fullName evidence="4">MFS transporter</fullName>
    </recommendedName>
</protein>
<gene>
    <name evidence="2" type="ORF">SAMN06295970_102231</name>
</gene>
<keyword evidence="3" id="KW-1185">Reference proteome</keyword>
<dbReference type="Proteomes" id="UP001158049">
    <property type="component" value="Unassembled WGS sequence"/>
</dbReference>
<name>A0ABY1PVW0_9BURK</name>
<dbReference type="EMBL" id="FXUL01000002">
    <property type="protein sequence ID" value="SMP49310.1"/>
    <property type="molecule type" value="Genomic_DNA"/>
</dbReference>
<feature type="transmembrane region" description="Helical" evidence="1">
    <location>
        <begin position="125"/>
        <end position="148"/>
    </location>
</feature>
<comment type="caution">
    <text evidence="2">The sequence shown here is derived from an EMBL/GenBank/DDBJ whole genome shotgun (WGS) entry which is preliminary data.</text>
</comment>
<evidence type="ECO:0000313" key="3">
    <source>
        <dbReference type="Proteomes" id="UP001158049"/>
    </source>
</evidence>
<feature type="transmembrane region" description="Helical" evidence="1">
    <location>
        <begin position="195"/>
        <end position="217"/>
    </location>
</feature>
<feature type="transmembrane region" description="Helical" evidence="1">
    <location>
        <begin position="262"/>
        <end position="283"/>
    </location>
</feature>
<accession>A0ABY1PVW0</accession>
<reference evidence="2 3" key="1">
    <citation type="submission" date="2017-05" db="EMBL/GenBank/DDBJ databases">
        <authorList>
            <person name="Varghese N."/>
            <person name="Submissions S."/>
        </authorList>
    </citation>
    <scope>NUCLEOTIDE SEQUENCE [LARGE SCALE GENOMIC DNA]</scope>
    <source>
        <strain evidence="2 3">DSM 26001</strain>
    </source>
</reference>
<dbReference type="SUPFAM" id="SSF103473">
    <property type="entry name" value="MFS general substrate transporter"/>
    <property type="match status" value="1"/>
</dbReference>
<keyword evidence="1" id="KW-0472">Membrane</keyword>
<feature type="transmembrane region" description="Helical" evidence="1">
    <location>
        <begin position="82"/>
        <end position="104"/>
    </location>
</feature>
<feature type="transmembrane region" description="Helical" evidence="1">
    <location>
        <begin position="12"/>
        <end position="31"/>
    </location>
</feature>
<feature type="transmembrane region" description="Helical" evidence="1">
    <location>
        <begin position="229"/>
        <end position="250"/>
    </location>
</feature>
<keyword evidence="1" id="KW-1133">Transmembrane helix</keyword>